<keyword evidence="6" id="KW-0482">Metalloprotease</keyword>
<keyword evidence="5" id="KW-0862">Zinc</keyword>
<sequence length="165" mass="17381">APAHSALKVCAGMGVSNAPKTTSDGRIINYEATTTVIGAKLMRAPVSGCLSSGFGPRHGGAGRLHKGVDLFTRTPGKIFAGGSGVVESVDTQRGYGRTILIRHNARVKTRYAHLSAYARGLSRGDKVRRGALIGYTGESGNATAIHLHYEVLIDGRPRNPMTVGR</sequence>
<evidence type="ECO:0000256" key="3">
    <source>
        <dbReference type="ARBA" id="ARBA00022723"/>
    </source>
</evidence>
<dbReference type="InterPro" id="IPR016047">
    <property type="entry name" value="M23ase_b-sheet_dom"/>
</dbReference>
<organism evidence="8">
    <name type="scientific">hydrothermal vent metagenome</name>
    <dbReference type="NCBI Taxonomy" id="652676"/>
    <lineage>
        <taxon>unclassified sequences</taxon>
        <taxon>metagenomes</taxon>
        <taxon>ecological metagenomes</taxon>
    </lineage>
</organism>
<feature type="non-terminal residue" evidence="8">
    <location>
        <position position="1"/>
    </location>
</feature>
<evidence type="ECO:0000259" key="7">
    <source>
        <dbReference type="Pfam" id="PF01551"/>
    </source>
</evidence>
<evidence type="ECO:0000256" key="2">
    <source>
        <dbReference type="ARBA" id="ARBA00022670"/>
    </source>
</evidence>
<dbReference type="InterPro" id="IPR050570">
    <property type="entry name" value="Cell_wall_metabolism_enzyme"/>
</dbReference>
<evidence type="ECO:0000256" key="1">
    <source>
        <dbReference type="ARBA" id="ARBA00001947"/>
    </source>
</evidence>
<name>A0A3B0SHT9_9ZZZZ</name>
<evidence type="ECO:0000313" key="8">
    <source>
        <dbReference type="EMBL" id="VAW00487.1"/>
    </source>
</evidence>
<dbReference type="CDD" id="cd12797">
    <property type="entry name" value="M23_peptidase"/>
    <property type="match status" value="1"/>
</dbReference>
<dbReference type="PANTHER" id="PTHR21666">
    <property type="entry name" value="PEPTIDASE-RELATED"/>
    <property type="match status" value="1"/>
</dbReference>
<comment type="cofactor">
    <cofactor evidence="1">
        <name>Zn(2+)</name>
        <dbReference type="ChEBI" id="CHEBI:29105"/>
    </cofactor>
</comment>
<feature type="domain" description="M23ase beta-sheet core" evidence="7">
    <location>
        <begin position="64"/>
        <end position="160"/>
    </location>
</feature>
<keyword evidence="3" id="KW-0479">Metal-binding</keyword>
<dbReference type="GO" id="GO:0004222">
    <property type="term" value="F:metalloendopeptidase activity"/>
    <property type="evidence" value="ECO:0007669"/>
    <property type="project" value="TreeGrafter"/>
</dbReference>
<dbReference type="PANTHER" id="PTHR21666:SF288">
    <property type="entry name" value="CELL DIVISION PROTEIN YTFB"/>
    <property type="match status" value="1"/>
</dbReference>
<dbReference type="EMBL" id="UOEH01000309">
    <property type="protein sequence ID" value="VAW00487.1"/>
    <property type="molecule type" value="Genomic_DNA"/>
</dbReference>
<dbReference type="GO" id="GO:0046872">
    <property type="term" value="F:metal ion binding"/>
    <property type="evidence" value="ECO:0007669"/>
    <property type="project" value="UniProtKB-KW"/>
</dbReference>
<evidence type="ECO:0000256" key="6">
    <source>
        <dbReference type="ARBA" id="ARBA00023049"/>
    </source>
</evidence>
<proteinExistence type="predicted"/>
<dbReference type="GO" id="GO:0006508">
    <property type="term" value="P:proteolysis"/>
    <property type="evidence" value="ECO:0007669"/>
    <property type="project" value="UniProtKB-KW"/>
</dbReference>
<dbReference type="Pfam" id="PF01551">
    <property type="entry name" value="Peptidase_M23"/>
    <property type="match status" value="1"/>
</dbReference>
<evidence type="ECO:0000256" key="5">
    <source>
        <dbReference type="ARBA" id="ARBA00022833"/>
    </source>
</evidence>
<dbReference type="SUPFAM" id="SSF51261">
    <property type="entry name" value="Duplicated hybrid motif"/>
    <property type="match status" value="1"/>
</dbReference>
<gene>
    <name evidence="8" type="ORF">MNBD_ALPHA05-710</name>
</gene>
<reference evidence="8" key="1">
    <citation type="submission" date="2018-06" db="EMBL/GenBank/DDBJ databases">
        <authorList>
            <person name="Zhirakovskaya E."/>
        </authorList>
    </citation>
    <scope>NUCLEOTIDE SEQUENCE</scope>
</reference>
<keyword evidence="2" id="KW-0645">Protease</keyword>
<dbReference type="AlphaFoldDB" id="A0A3B0SHT9"/>
<accession>A0A3B0SHT9</accession>
<protein>
    <submittedName>
        <fullName evidence="8">Peptidase, M23/M37 family</fullName>
    </submittedName>
</protein>
<keyword evidence="4" id="KW-0378">Hydrolase</keyword>
<evidence type="ECO:0000256" key="4">
    <source>
        <dbReference type="ARBA" id="ARBA00022801"/>
    </source>
</evidence>
<dbReference type="InterPro" id="IPR011055">
    <property type="entry name" value="Dup_hybrid_motif"/>
</dbReference>
<dbReference type="Gene3D" id="2.70.70.10">
    <property type="entry name" value="Glucose Permease (Domain IIA)"/>
    <property type="match status" value="1"/>
</dbReference>